<evidence type="ECO:0000259" key="12">
    <source>
        <dbReference type="Pfam" id="PF00749"/>
    </source>
</evidence>
<keyword evidence="5 11" id="KW-0547">Nucleotide-binding</keyword>
<evidence type="ECO:0000256" key="3">
    <source>
        <dbReference type="ARBA" id="ARBA00012835"/>
    </source>
</evidence>
<dbReference type="PANTHER" id="PTHR43311">
    <property type="entry name" value="GLUTAMATE--TRNA LIGASE"/>
    <property type="match status" value="1"/>
</dbReference>
<dbReference type="GO" id="GO:0006424">
    <property type="term" value="P:glutamyl-tRNA aminoacylation"/>
    <property type="evidence" value="ECO:0007669"/>
    <property type="project" value="InterPro"/>
</dbReference>
<comment type="caution">
    <text evidence="14">The sequence shown here is derived from an EMBL/GenBank/DDBJ whole genome shotgun (WGS) entry which is preliminary data.</text>
</comment>
<evidence type="ECO:0000313" key="15">
    <source>
        <dbReference type="Proteomes" id="UP001377567"/>
    </source>
</evidence>
<keyword evidence="7 11" id="KW-0648">Protein biosynthesis</keyword>
<evidence type="ECO:0000259" key="13">
    <source>
        <dbReference type="Pfam" id="PF19269"/>
    </source>
</evidence>
<dbReference type="GO" id="GO:0005524">
    <property type="term" value="F:ATP binding"/>
    <property type="evidence" value="ECO:0007669"/>
    <property type="project" value="UniProtKB-KW"/>
</dbReference>
<dbReference type="GO" id="GO:0008270">
    <property type="term" value="F:zinc ion binding"/>
    <property type="evidence" value="ECO:0007669"/>
    <property type="project" value="InterPro"/>
</dbReference>
<comment type="subcellular location">
    <subcellularLocation>
        <location evidence="1">Mitochondrion</location>
    </subcellularLocation>
</comment>
<evidence type="ECO:0000256" key="5">
    <source>
        <dbReference type="ARBA" id="ARBA00022741"/>
    </source>
</evidence>
<dbReference type="GO" id="GO:0004818">
    <property type="term" value="F:glutamate-tRNA ligase activity"/>
    <property type="evidence" value="ECO:0007669"/>
    <property type="project" value="UniProtKB-EC"/>
</dbReference>
<dbReference type="AlphaFoldDB" id="A0AAV5RZS3"/>
<dbReference type="PANTHER" id="PTHR43311:SF2">
    <property type="entry name" value="GLUTAMATE--TRNA LIGASE, MITOCHONDRIAL-RELATED"/>
    <property type="match status" value="1"/>
</dbReference>
<evidence type="ECO:0000256" key="11">
    <source>
        <dbReference type="RuleBase" id="RU363037"/>
    </source>
</evidence>
<dbReference type="SUPFAM" id="SSF48163">
    <property type="entry name" value="An anticodon-binding domain of class I aminoacyl-tRNA synthetases"/>
    <property type="match status" value="1"/>
</dbReference>
<dbReference type="HAMAP" id="MF_00022">
    <property type="entry name" value="Glu_tRNA_synth_type1"/>
    <property type="match status" value="1"/>
</dbReference>
<dbReference type="CDD" id="cd00808">
    <property type="entry name" value="GluRS_core"/>
    <property type="match status" value="1"/>
</dbReference>
<dbReference type="Gene3D" id="3.40.50.620">
    <property type="entry name" value="HUPs"/>
    <property type="match status" value="1"/>
</dbReference>
<dbReference type="EC" id="6.1.1.17" evidence="3"/>
<dbReference type="InterPro" id="IPR049940">
    <property type="entry name" value="GluQ/Sye"/>
</dbReference>
<dbReference type="InterPro" id="IPR020058">
    <property type="entry name" value="Glu/Gln-tRNA-synth_Ib_cat-dom"/>
</dbReference>
<dbReference type="SUPFAM" id="SSF52374">
    <property type="entry name" value="Nucleotidylyl transferase"/>
    <property type="match status" value="1"/>
</dbReference>
<evidence type="ECO:0000256" key="2">
    <source>
        <dbReference type="ARBA" id="ARBA00007894"/>
    </source>
</evidence>
<evidence type="ECO:0000313" key="14">
    <source>
        <dbReference type="EMBL" id="GMM56212.1"/>
    </source>
</evidence>
<comment type="similarity">
    <text evidence="2">Belongs to the class-I aminoacyl-tRNA synthetase family. Glutamate--tRNA ligase type 1 subfamily.</text>
</comment>
<evidence type="ECO:0000256" key="1">
    <source>
        <dbReference type="ARBA" id="ARBA00004173"/>
    </source>
</evidence>
<protein>
    <recommendedName>
        <fullName evidence="10">Glutamate--tRNA ligase, mitochondrial</fullName>
        <ecNumber evidence="3">6.1.1.17</ecNumber>
    </recommendedName>
    <alternativeName>
        <fullName evidence="9">Glutamyl-tRNA synthetase</fullName>
    </alternativeName>
</protein>
<dbReference type="Pfam" id="PF00749">
    <property type="entry name" value="tRNA-synt_1c"/>
    <property type="match status" value="1"/>
</dbReference>
<keyword evidence="6 11" id="KW-0067">ATP-binding</keyword>
<evidence type="ECO:0000256" key="9">
    <source>
        <dbReference type="ARBA" id="ARBA00030865"/>
    </source>
</evidence>
<dbReference type="InterPro" id="IPR020751">
    <property type="entry name" value="aa-tRNA-synth_I_codon-bd_sub2"/>
</dbReference>
<reference evidence="14 15" key="1">
    <citation type="journal article" date="2023" name="Elife">
        <title>Identification of key yeast species and microbe-microbe interactions impacting larval growth of Drosophila in the wild.</title>
        <authorList>
            <person name="Mure A."/>
            <person name="Sugiura Y."/>
            <person name="Maeda R."/>
            <person name="Honda K."/>
            <person name="Sakurai N."/>
            <person name="Takahashi Y."/>
            <person name="Watada M."/>
            <person name="Katoh T."/>
            <person name="Gotoh A."/>
            <person name="Gotoh Y."/>
            <person name="Taniguchi I."/>
            <person name="Nakamura K."/>
            <person name="Hayashi T."/>
            <person name="Katayama T."/>
            <person name="Uemura T."/>
            <person name="Hattori Y."/>
        </authorList>
    </citation>
    <scope>NUCLEOTIDE SEQUENCE [LARGE SCALE GENOMIC DNA]</scope>
    <source>
        <strain evidence="14 15">KH-74</strain>
    </source>
</reference>
<dbReference type="EMBL" id="BTGD01000008">
    <property type="protein sequence ID" value="GMM56212.1"/>
    <property type="molecule type" value="Genomic_DNA"/>
</dbReference>
<organism evidence="14 15">
    <name type="scientific">Maudiozyma humilis</name>
    <name type="common">Sour dough yeast</name>
    <name type="synonym">Kazachstania humilis</name>
    <dbReference type="NCBI Taxonomy" id="51915"/>
    <lineage>
        <taxon>Eukaryota</taxon>
        <taxon>Fungi</taxon>
        <taxon>Dikarya</taxon>
        <taxon>Ascomycota</taxon>
        <taxon>Saccharomycotina</taxon>
        <taxon>Saccharomycetes</taxon>
        <taxon>Saccharomycetales</taxon>
        <taxon>Saccharomycetaceae</taxon>
        <taxon>Maudiozyma</taxon>
    </lineage>
</organism>
<dbReference type="Proteomes" id="UP001377567">
    <property type="component" value="Unassembled WGS sequence"/>
</dbReference>
<feature type="domain" description="Aminoacyl-tRNA synthetase class I anticodon-binding" evidence="13">
    <location>
        <begin position="397"/>
        <end position="522"/>
    </location>
</feature>
<dbReference type="InterPro" id="IPR004527">
    <property type="entry name" value="Glu-tRNA-ligase_bac/mito"/>
</dbReference>
<dbReference type="GO" id="GO:0000049">
    <property type="term" value="F:tRNA binding"/>
    <property type="evidence" value="ECO:0007669"/>
    <property type="project" value="InterPro"/>
</dbReference>
<proteinExistence type="inferred from homology"/>
<sequence length="528" mass="58597">MSTLVLGGARTLVLRGAICRGPLVAAQRTLATLHHKQGRKVSVQPTTPVVTRFAPSPTGSLHIGSLRTALYNYLLARRTHGKFILRLEDTDRTRLVPGAEENIYETLQWCGLAFDEGPVKQSERMAVYAKYIQVLLDKGLAYRCFCSKEKLTASRLDGYDRHCLHLSPEEIAQKLRENDGQCIVRFKAPDHYAPFTDLLHGEVNIQERRDRAGHDDPVLLKSDGMPTYHFANVVDDHLMGVTHVVRGEEWLPSTPKHLALYAAFGWAPPQYVHIPLLTSVGTDKKLSKRRNDASVLALQQQGILPEALVNFCALLGWAPPRDVAQQNHECFSLKELETLFSLDHLTRGNVKVDNSKLHFFNKHFLQKRIENPKQLEELVEQIVPDVAAKFALVDCPSLHDKVRHILQDCGHGLTTANEFTAAFGYFFAAPDYAQLSPDAQKLLSGAGRDQVLAVLKELGPDISAATVHDRINAVTEQLGIKKRIVFQSLRLAVAGDVSGAKIDLVLGILGSSEASRRVAAAITHIQRI</sequence>
<keyword evidence="4 11" id="KW-0436">Ligase</keyword>
<dbReference type="InterPro" id="IPR000924">
    <property type="entry name" value="Glu/Gln-tRNA-synth"/>
</dbReference>
<accession>A0AAV5RZS3</accession>
<evidence type="ECO:0000256" key="8">
    <source>
        <dbReference type="ARBA" id="ARBA00023146"/>
    </source>
</evidence>
<evidence type="ECO:0000256" key="6">
    <source>
        <dbReference type="ARBA" id="ARBA00022840"/>
    </source>
</evidence>
<dbReference type="InterPro" id="IPR008925">
    <property type="entry name" value="aa_tRNA-synth_I_cd-bd_sf"/>
</dbReference>
<dbReference type="InterPro" id="IPR014729">
    <property type="entry name" value="Rossmann-like_a/b/a_fold"/>
</dbReference>
<evidence type="ECO:0000256" key="10">
    <source>
        <dbReference type="ARBA" id="ARBA00072917"/>
    </source>
</evidence>
<evidence type="ECO:0000256" key="7">
    <source>
        <dbReference type="ARBA" id="ARBA00022917"/>
    </source>
</evidence>
<dbReference type="Gene3D" id="1.10.10.350">
    <property type="match status" value="1"/>
</dbReference>
<gene>
    <name evidence="14" type="ORF">DAKH74_028280</name>
</gene>
<dbReference type="Pfam" id="PF19269">
    <property type="entry name" value="Anticodon_2"/>
    <property type="match status" value="1"/>
</dbReference>
<feature type="domain" description="Glutamyl/glutaminyl-tRNA synthetase class Ib catalytic" evidence="12">
    <location>
        <begin position="49"/>
        <end position="358"/>
    </location>
</feature>
<dbReference type="InterPro" id="IPR033910">
    <property type="entry name" value="GluRS_core"/>
</dbReference>
<dbReference type="InterPro" id="IPR045462">
    <property type="entry name" value="aa-tRNA-synth_I_cd-bd"/>
</dbReference>
<dbReference type="FunFam" id="3.40.50.620:FF:000045">
    <property type="entry name" value="Glutamate--tRNA ligase, mitochondrial"/>
    <property type="match status" value="1"/>
</dbReference>
<dbReference type="PRINTS" id="PR00987">
    <property type="entry name" value="TRNASYNTHGLU"/>
</dbReference>
<dbReference type="GO" id="GO:0005739">
    <property type="term" value="C:mitochondrion"/>
    <property type="evidence" value="ECO:0007669"/>
    <property type="project" value="UniProtKB-SubCell"/>
</dbReference>
<name>A0AAV5RZS3_MAUHU</name>
<keyword evidence="8 11" id="KW-0030">Aminoacyl-tRNA synthetase</keyword>
<keyword evidence="15" id="KW-1185">Reference proteome</keyword>
<evidence type="ECO:0000256" key="4">
    <source>
        <dbReference type="ARBA" id="ARBA00022598"/>
    </source>
</evidence>
<dbReference type="NCBIfam" id="TIGR00464">
    <property type="entry name" value="gltX_bact"/>
    <property type="match status" value="1"/>
</dbReference>